<gene>
    <name evidence="5" type="ORF">HYZ11_03380</name>
</gene>
<keyword evidence="3" id="KW-1133">Transmembrane helix</keyword>
<accession>A0A932MMK4</accession>
<keyword evidence="3" id="KW-0472">Membrane</keyword>
<dbReference type="GO" id="GO:0007165">
    <property type="term" value="P:signal transduction"/>
    <property type="evidence" value="ECO:0007669"/>
    <property type="project" value="InterPro"/>
</dbReference>
<dbReference type="PANTHER" id="PTHR43531">
    <property type="entry name" value="PROTEIN ICFG"/>
    <property type="match status" value="1"/>
</dbReference>
<dbReference type="InterPro" id="IPR051310">
    <property type="entry name" value="MCP_chemotaxis"/>
</dbReference>
<comment type="similarity">
    <text evidence="2">Belongs to the methyl-accepting chemotaxis (MCP) protein family.</text>
</comment>
<dbReference type="SMART" id="SM00304">
    <property type="entry name" value="HAMP"/>
    <property type="match status" value="1"/>
</dbReference>
<comment type="caution">
    <text evidence="5">The sequence shown here is derived from an EMBL/GenBank/DDBJ whole genome shotgun (WGS) entry which is preliminary data.</text>
</comment>
<dbReference type="InterPro" id="IPR024478">
    <property type="entry name" value="HlyB_4HB_MCP"/>
</dbReference>
<organism evidence="5 6">
    <name type="scientific">Tectimicrobiota bacterium</name>
    <dbReference type="NCBI Taxonomy" id="2528274"/>
    <lineage>
        <taxon>Bacteria</taxon>
        <taxon>Pseudomonadati</taxon>
        <taxon>Nitrospinota/Tectimicrobiota group</taxon>
        <taxon>Candidatus Tectimicrobiota</taxon>
    </lineage>
</organism>
<dbReference type="Pfam" id="PF12729">
    <property type="entry name" value="4HB_MCP_1"/>
    <property type="match status" value="1"/>
</dbReference>
<evidence type="ECO:0000259" key="4">
    <source>
        <dbReference type="PROSITE" id="PS50885"/>
    </source>
</evidence>
<dbReference type="PANTHER" id="PTHR43531:SF11">
    <property type="entry name" value="METHYL-ACCEPTING CHEMOTAXIS PROTEIN 3"/>
    <property type="match status" value="1"/>
</dbReference>
<keyword evidence="1" id="KW-0145">Chemotaxis</keyword>
<feature type="non-terminal residue" evidence="5">
    <location>
        <position position="313"/>
    </location>
</feature>
<dbReference type="AlphaFoldDB" id="A0A932MMK4"/>
<dbReference type="Proteomes" id="UP000782312">
    <property type="component" value="Unassembled WGS sequence"/>
</dbReference>
<sequence length="313" mass="34020">MKWFLNMSTRGKLVVGFGMMVLLLVIVSSASYVAVTGMRSSLENLYRLDLANVHDLKDIRANQNGIRAEVLEMLSRPRGAAFDDSHQEIKERHKENSEKIPKLLDRNKHIPSLLAKLNEFVSVQKEFSETRDAKIIPLLYEGKSEDARQLMLGIQDQQNRKMRAIVGQMTNEVEAQARVAVAQAEERADQAIRLILIFGLAAVVAAVLAVGGMGRVIANPLKEISGVAERLAAGDLTVGVSADGRADEVGVLQQTFRKMVENLRQSTRDLQEGVNVLGSSAGEILAGTTQVASGAAETATAVAETTSTVEELK</sequence>
<dbReference type="CDD" id="cd06225">
    <property type="entry name" value="HAMP"/>
    <property type="match status" value="1"/>
</dbReference>
<dbReference type="Pfam" id="PF00672">
    <property type="entry name" value="HAMP"/>
    <property type="match status" value="1"/>
</dbReference>
<evidence type="ECO:0000256" key="2">
    <source>
        <dbReference type="ARBA" id="ARBA00029447"/>
    </source>
</evidence>
<proteinExistence type="inferred from homology"/>
<dbReference type="SUPFAM" id="SSF158472">
    <property type="entry name" value="HAMP domain-like"/>
    <property type="match status" value="1"/>
</dbReference>
<evidence type="ECO:0000313" key="6">
    <source>
        <dbReference type="Proteomes" id="UP000782312"/>
    </source>
</evidence>
<dbReference type="EMBL" id="JACPUR010000007">
    <property type="protein sequence ID" value="MBI3126627.1"/>
    <property type="molecule type" value="Genomic_DNA"/>
</dbReference>
<feature type="domain" description="HAMP" evidence="4">
    <location>
        <begin position="215"/>
        <end position="268"/>
    </location>
</feature>
<name>A0A932MMK4_UNCTE</name>
<reference evidence="5" key="1">
    <citation type="submission" date="2020-07" db="EMBL/GenBank/DDBJ databases">
        <title>Huge and variable diversity of episymbiotic CPR bacteria and DPANN archaea in groundwater ecosystems.</title>
        <authorList>
            <person name="He C.Y."/>
            <person name="Keren R."/>
            <person name="Whittaker M."/>
            <person name="Farag I.F."/>
            <person name="Doudna J."/>
            <person name="Cate J.H.D."/>
            <person name="Banfield J.F."/>
        </authorList>
    </citation>
    <scope>NUCLEOTIDE SEQUENCE</scope>
    <source>
        <strain evidence="5">NC_groundwater_763_Ag_S-0.2um_68_21</strain>
    </source>
</reference>
<evidence type="ECO:0000256" key="1">
    <source>
        <dbReference type="ARBA" id="ARBA00022500"/>
    </source>
</evidence>
<dbReference type="GO" id="GO:0004888">
    <property type="term" value="F:transmembrane signaling receptor activity"/>
    <property type="evidence" value="ECO:0007669"/>
    <property type="project" value="TreeGrafter"/>
</dbReference>
<dbReference type="PROSITE" id="PS50885">
    <property type="entry name" value="HAMP"/>
    <property type="match status" value="1"/>
</dbReference>
<dbReference type="InterPro" id="IPR003660">
    <property type="entry name" value="HAMP_dom"/>
</dbReference>
<evidence type="ECO:0000313" key="5">
    <source>
        <dbReference type="EMBL" id="MBI3126627.1"/>
    </source>
</evidence>
<dbReference type="GO" id="GO:0005886">
    <property type="term" value="C:plasma membrane"/>
    <property type="evidence" value="ECO:0007669"/>
    <property type="project" value="TreeGrafter"/>
</dbReference>
<dbReference type="GO" id="GO:0006935">
    <property type="term" value="P:chemotaxis"/>
    <property type="evidence" value="ECO:0007669"/>
    <property type="project" value="UniProtKB-KW"/>
</dbReference>
<feature type="transmembrane region" description="Helical" evidence="3">
    <location>
        <begin position="191"/>
        <end position="212"/>
    </location>
</feature>
<keyword evidence="3" id="KW-0812">Transmembrane</keyword>
<dbReference type="Gene3D" id="6.10.340.10">
    <property type="match status" value="1"/>
</dbReference>
<protein>
    <submittedName>
        <fullName evidence="5">Methyl-accepting chemotaxis protein</fullName>
    </submittedName>
</protein>
<evidence type="ECO:0000256" key="3">
    <source>
        <dbReference type="SAM" id="Phobius"/>
    </source>
</evidence>